<keyword evidence="7" id="KW-0443">Lipid metabolism</keyword>
<evidence type="ECO:0000256" key="3">
    <source>
        <dbReference type="ARBA" id="ARBA00010998"/>
    </source>
</evidence>
<comment type="similarity">
    <text evidence="3">Belongs to the CNEP1R1 family.</text>
</comment>
<comment type="caution">
    <text evidence="12">The sequence shown here is derived from an EMBL/GenBank/DDBJ whole genome shotgun (WGS) entry which is preliminary data.</text>
</comment>
<protein>
    <recommendedName>
        <fullName evidence="10">Transmembrane protein 188</fullName>
    </recommendedName>
</protein>
<keyword evidence="9" id="KW-0539">Nucleus</keyword>
<dbReference type="InterPro" id="IPR006603">
    <property type="entry name" value="PQ-loop_rpt"/>
</dbReference>
<dbReference type="Pfam" id="PF04193">
    <property type="entry name" value="PQ-loop"/>
    <property type="match status" value="1"/>
</dbReference>
<evidence type="ECO:0000256" key="4">
    <source>
        <dbReference type="ARBA" id="ARBA00022490"/>
    </source>
</evidence>
<organism evidence="12 13">
    <name type="scientific">Ditylenchus destructor</name>
    <dbReference type="NCBI Taxonomy" id="166010"/>
    <lineage>
        <taxon>Eukaryota</taxon>
        <taxon>Metazoa</taxon>
        <taxon>Ecdysozoa</taxon>
        <taxon>Nematoda</taxon>
        <taxon>Chromadorea</taxon>
        <taxon>Rhabditida</taxon>
        <taxon>Tylenchina</taxon>
        <taxon>Tylenchomorpha</taxon>
        <taxon>Sphaerularioidea</taxon>
        <taxon>Anguinidae</taxon>
        <taxon>Anguininae</taxon>
        <taxon>Ditylenchus</taxon>
    </lineage>
</organism>
<keyword evidence="4" id="KW-0963">Cytoplasm</keyword>
<name>A0AAD4R7M9_9BILA</name>
<reference evidence="12" key="1">
    <citation type="submission" date="2022-01" db="EMBL/GenBank/DDBJ databases">
        <title>Genome Sequence Resource for Two Populations of Ditylenchus destructor, the Migratory Endoparasitic Phytonematode.</title>
        <authorList>
            <person name="Zhang H."/>
            <person name="Lin R."/>
            <person name="Xie B."/>
        </authorList>
    </citation>
    <scope>NUCLEOTIDE SEQUENCE</scope>
    <source>
        <strain evidence="12">BazhouSP</strain>
    </source>
</reference>
<feature type="transmembrane region" description="Helical" evidence="11">
    <location>
        <begin position="414"/>
        <end position="434"/>
    </location>
</feature>
<evidence type="ECO:0000256" key="10">
    <source>
        <dbReference type="ARBA" id="ARBA00030458"/>
    </source>
</evidence>
<keyword evidence="6 11" id="KW-1133">Transmembrane helix</keyword>
<dbReference type="Pfam" id="PF09771">
    <property type="entry name" value="Tmemb_18A"/>
    <property type="match status" value="1"/>
</dbReference>
<dbReference type="Gene3D" id="1.20.1280.290">
    <property type="match status" value="1"/>
</dbReference>
<evidence type="ECO:0000256" key="6">
    <source>
        <dbReference type="ARBA" id="ARBA00022989"/>
    </source>
</evidence>
<dbReference type="GO" id="GO:0005737">
    <property type="term" value="C:cytoplasm"/>
    <property type="evidence" value="ECO:0007669"/>
    <property type="project" value="UniProtKB-SubCell"/>
</dbReference>
<dbReference type="PANTHER" id="PTHR20996">
    <property type="entry name" value="NUCLEAR ENVELOPE PHOSPHATASE-REGULATORY SUBUNIT 1"/>
    <property type="match status" value="1"/>
</dbReference>
<keyword evidence="13" id="KW-1185">Reference proteome</keyword>
<evidence type="ECO:0000256" key="11">
    <source>
        <dbReference type="SAM" id="Phobius"/>
    </source>
</evidence>
<sequence>MKKTQNLFVKYNKSIKMEDTTLAYEDMLFFERRLTEVISGMQPGVKKWRMILGVVFLSTTYSAYFWIVDPSIRFITLWESLLKHPLFTISFTALLFLFLVCGVHKKVVAPKIIAARCRSVLTDFCLSCDENGKLIVLPAYSSASLSSSPMSELAFRFLSTKLWYKCGTKYHRIHRTLQLHSVVLHNSLQRVSTHIVQPLKYLAASTTSVPSYASAPHGPLWHILTKVGERTTSHSSWSDSIGAAGGDDQARSLLTEPSLVDKASRVLAAVAASLNSGEDARTTAATTIGRQSADSFTVASAHTTPATSAGGASLAQTVLDRLLHNFTTPSSIFAPAGSGLAKESNSTLLEDWAIEGTRATAKMIVLDGKGVALIPLQDVLSMILLVFSASFMVIGGAIPYVFQYIEIHKRKSALGFSLLVCLALCVANILRILFWFGKRFETTLLVQSVVMIVWRYA</sequence>
<dbReference type="InterPro" id="IPR019168">
    <property type="entry name" value="NEP1-R1"/>
</dbReference>
<dbReference type="GO" id="GO:0006629">
    <property type="term" value="P:lipid metabolic process"/>
    <property type="evidence" value="ECO:0007669"/>
    <property type="project" value="UniProtKB-KW"/>
</dbReference>
<comment type="subcellular location">
    <subcellularLocation>
        <location evidence="2">Cytoplasm</location>
    </subcellularLocation>
    <subcellularLocation>
        <location evidence="1">Nucleus membrane</location>
        <topology evidence="1">Multi-pass membrane protein</topology>
    </subcellularLocation>
</comment>
<dbReference type="EMBL" id="JAKKPZ010000001">
    <property type="protein sequence ID" value="KAI1728674.1"/>
    <property type="molecule type" value="Genomic_DNA"/>
</dbReference>
<evidence type="ECO:0000313" key="13">
    <source>
        <dbReference type="Proteomes" id="UP001201812"/>
    </source>
</evidence>
<proteinExistence type="inferred from homology"/>
<dbReference type="GO" id="GO:0071595">
    <property type="term" value="C:Nem1-Spo7 phosphatase complex"/>
    <property type="evidence" value="ECO:0007669"/>
    <property type="project" value="InterPro"/>
</dbReference>
<gene>
    <name evidence="12" type="ORF">DdX_00872</name>
</gene>
<evidence type="ECO:0000256" key="9">
    <source>
        <dbReference type="ARBA" id="ARBA00023242"/>
    </source>
</evidence>
<evidence type="ECO:0000313" key="12">
    <source>
        <dbReference type="EMBL" id="KAI1728674.1"/>
    </source>
</evidence>
<dbReference type="AlphaFoldDB" id="A0AAD4R7M9"/>
<dbReference type="PANTHER" id="PTHR20996:SF1">
    <property type="entry name" value="NUCLEAR ENVELOPE PHOSPHATASE-REGULATORY SUBUNIT 1"/>
    <property type="match status" value="1"/>
</dbReference>
<evidence type="ECO:0000256" key="2">
    <source>
        <dbReference type="ARBA" id="ARBA00004496"/>
    </source>
</evidence>
<evidence type="ECO:0000256" key="7">
    <source>
        <dbReference type="ARBA" id="ARBA00023098"/>
    </source>
</evidence>
<feature type="transmembrane region" description="Helical" evidence="11">
    <location>
        <begin position="379"/>
        <end position="402"/>
    </location>
</feature>
<evidence type="ECO:0000256" key="5">
    <source>
        <dbReference type="ARBA" id="ARBA00022692"/>
    </source>
</evidence>
<evidence type="ECO:0000256" key="8">
    <source>
        <dbReference type="ARBA" id="ARBA00023136"/>
    </source>
</evidence>
<dbReference type="Proteomes" id="UP001201812">
    <property type="component" value="Unassembled WGS sequence"/>
</dbReference>
<feature type="transmembrane region" description="Helical" evidence="11">
    <location>
        <begin position="48"/>
        <end position="66"/>
    </location>
</feature>
<keyword evidence="8 11" id="KW-0472">Membrane</keyword>
<dbReference type="GO" id="GO:0031965">
    <property type="term" value="C:nuclear membrane"/>
    <property type="evidence" value="ECO:0007669"/>
    <property type="project" value="UniProtKB-SubCell"/>
</dbReference>
<accession>A0AAD4R7M9</accession>
<feature type="transmembrane region" description="Helical" evidence="11">
    <location>
        <begin position="86"/>
        <end position="103"/>
    </location>
</feature>
<keyword evidence="5 11" id="KW-0812">Transmembrane</keyword>
<evidence type="ECO:0000256" key="1">
    <source>
        <dbReference type="ARBA" id="ARBA00004232"/>
    </source>
</evidence>